<dbReference type="PANTHER" id="PTHR43179:SF12">
    <property type="entry name" value="GALACTOFURANOSYLTRANSFERASE GLFT2"/>
    <property type="match status" value="1"/>
</dbReference>
<keyword evidence="2 5" id="KW-0328">Glycosyltransferase</keyword>
<evidence type="ECO:0000259" key="4">
    <source>
        <dbReference type="Pfam" id="PF00535"/>
    </source>
</evidence>
<dbReference type="GO" id="GO:0016757">
    <property type="term" value="F:glycosyltransferase activity"/>
    <property type="evidence" value="ECO:0007669"/>
    <property type="project" value="UniProtKB-KW"/>
</dbReference>
<reference evidence="5 6" key="1">
    <citation type="journal article" date="2023" name="Microbiol. Resour. Announc.">
        <title>Complete Genome Sequence of Imperialibacter roseus strain P4T.</title>
        <authorList>
            <person name="Tizabi D.R."/>
            <person name="Bachvaroff T."/>
            <person name="Hill R.T."/>
        </authorList>
    </citation>
    <scope>NUCLEOTIDE SEQUENCE [LARGE SCALE GENOMIC DNA]</scope>
    <source>
        <strain evidence="5 6">P4T</strain>
    </source>
</reference>
<comment type="similarity">
    <text evidence="1">Belongs to the glycosyltransferase 2 family.</text>
</comment>
<evidence type="ECO:0000256" key="3">
    <source>
        <dbReference type="ARBA" id="ARBA00022679"/>
    </source>
</evidence>
<accession>A0ABZ0IL16</accession>
<dbReference type="SUPFAM" id="SSF53448">
    <property type="entry name" value="Nucleotide-diphospho-sugar transferases"/>
    <property type="match status" value="1"/>
</dbReference>
<dbReference type="Proteomes" id="UP001302349">
    <property type="component" value="Chromosome"/>
</dbReference>
<evidence type="ECO:0000256" key="1">
    <source>
        <dbReference type="ARBA" id="ARBA00006739"/>
    </source>
</evidence>
<keyword evidence="6" id="KW-1185">Reference proteome</keyword>
<evidence type="ECO:0000313" key="5">
    <source>
        <dbReference type="EMBL" id="WOK05015.1"/>
    </source>
</evidence>
<dbReference type="EC" id="2.4.-.-" evidence="5"/>
<sequence>MSPKVAVAILNFNGKDYLDRFMPSVIDFSPEADIWVIDNASTDGSVDFLKKNFLDVKIITLEENLGYAGGYQAGLAQIDADYYVLLNSDVEVTESWLQPMISLLEADKTIAACQPKILSWHLRDTFEYAGAAGGFIDILGYPFCRGRVFETLEKDSGQYNDQLEVFWATGACLFIRSTAFNEAGGLDATFFAHMEEIDLCWRLKMAGYSVYYQGESVVYHVGGGTLDSSNAYKTYLNFRNSIVLLLKNDVSRSLWWKIPVRFSIDFLILLRFLVSGKADHAKAISNAHVFIVRNFSKYRPLQPKKALKMLTGAYKGIAPLAYLAGNKGYSKLRGRIQ</sequence>
<protein>
    <submittedName>
        <fullName evidence="5">Glycosyltransferase family 2 protein</fullName>
        <ecNumber evidence="5">2.4.-.-</ecNumber>
    </submittedName>
</protein>
<dbReference type="Pfam" id="PF00535">
    <property type="entry name" value="Glycos_transf_2"/>
    <property type="match status" value="1"/>
</dbReference>
<gene>
    <name evidence="5" type="ORF">RT717_18195</name>
</gene>
<evidence type="ECO:0000313" key="6">
    <source>
        <dbReference type="Proteomes" id="UP001302349"/>
    </source>
</evidence>
<name>A0ABZ0IL16_9BACT</name>
<feature type="domain" description="Glycosyltransferase 2-like" evidence="4">
    <location>
        <begin position="7"/>
        <end position="115"/>
    </location>
</feature>
<proteinExistence type="inferred from homology"/>
<dbReference type="RefSeq" id="WP_317487809.1">
    <property type="nucleotide sequence ID" value="NZ_CP136051.1"/>
</dbReference>
<dbReference type="InterPro" id="IPR029044">
    <property type="entry name" value="Nucleotide-diphossugar_trans"/>
</dbReference>
<evidence type="ECO:0000256" key="2">
    <source>
        <dbReference type="ARBA" id="ARBA00022676"/>
    </source>
</evidence>
<dbReference type="EMBL" id="CP136051">
    <property type="protein sequence ID" value="WOK05015.1"/>
    <property type="molecule type" value="Genomic_DNA"/>
</dbReference>
<keyword evidence="3 5" id="KW-0808">Transferase</keyword>
<dbReference type="CDD" id="cd04186">
    <property type="entry name" value="GT_2_like_c"/>
    <property type="match status" value="1"/>
</dbReference>
<dbReference type="PANTHER" id="PTHR43179">
    <property type="entry name" value="RHAMNOSYLTRANSFERASE WBBL"/>
    <property type="match status" value="1"/>
</dbReference>
<dbReference type="Gene3D" id="3.90.550.10">
    <property type="entry name" value="Spore Coat Polysaccharide Biosynthesis Protein SpsA, Chain A"/>
    <property type="match status" value="1"/>
</dbReference>
<organism evidence="5 6">
    <name type="scientific">Imperialibacter roseus</name>
    <dbReference type="NCBI Taxonomy" id="1324217"/>
    <lineage>
        <taxon>Bacteria</taxon>
        <taxon>Pseudomonadati</taxon>
        <taxon>Bacteroidota</taxon>
        <taxon>Cytophagia</taxon>
        <taxon>Cytophagales</taxon>
        <taxon>Flammeovirgaceae</taxon>
        <taxon>Imperialibacter</taxon>
    </lineage>
</organism>
<dbReference type="InterPro" id="IPR001173">
    <property type="entry name" value="Glyco_trans_2-like"/>
</dbReference>